<dbReference type="EMBL" id="SSTD01014757">
    <property type="protein sequence ID" value="TYK04085.1"/>
    <property type="molecule type" value="Genomic_DNA"/>
</dbReference>
<sequence length="96" mass="10533">MVATLEEEIKKHKDESLPLNAHLEGLVELDNNESLTRPHVVDLTIEGVGTSETPVSKSAEQSLRPFSLLEKIRRSKMTVEEKGIGSPPSKGDVCPK</sequence>
<evidence type="ECO:0000313" key="2">
    <source>
        <dbReference type="EMBL" id="TYK04085.1"/>
    </source>
</evidence>
<gene>
    <name evidence="2" type="ORF">E5676_scaffold2119G00180</name>
</gene>
<feature type="region of interest" description="Disordered" evidence="1">
    <location>
        <begin position="77"/>
        <end position="96"/>
    </location>
</feature>
<proteinExistence type="predicted"/>
<evidence type="ECO:0000313" key="3">
    <source>
        <dbReference type="Proteomes" id="UP000321947"/>
    </source>
</evidence>
<dbReference type="Proteomes" id="UP000321947">
    <property type="component" value="Unassembled WGS sequence"/>
</dbReference>
<accession>A0A5D3BY38</accession>
<evidence type="ECO:0000256" key="1">
    <source>
        <dbReference type="SAM" id="MobiDB-lite"/>
    </source>
</evidence>
<dbReference type="AlphaFoldDB" id="A0A5D3BY38"/>
<comment type="caution">
    <text evidence="2">The sequence shown here is derived from an EMBL/GenBank/DDBJ whole genome shotgun (WGS) entry which is preliminary data.</text>
</comment>
<name>A0A5D3BY38_CUCMM</name>
<reference evidence="2 3" key="1">
    <citation type="submission" date="2019-08" db="EMBL/GenBank/DDBJ databases">
        <title>Draft genome sequences of two oriental melons (Cucumis melo L. var makuwa).</title>
        <authorList>
            <person name="Kwon S.-Y."/>
        </authorList>
    </citation>
    <scope>NUCLEOTIDE SEQUENCE [LARGE SCALE GENOMIC DNA]</scope>
    <source>
        <strain evidence="3">cv. Chang Bougi</strain>
        <tissue evidence="2">Leaf</tissue>
    </source>
</reference>
<organism evidence="2 3">
    <name type="scientific">Cucumis melo var. makuwa</name>
    <name type="common">Oriental melon</name>
    <dbReference type="NCBI Taxonomy" id="1194695"/>
    <lineage>
        <taxon>Eukaryota</taxon>
        <taxon>Viridiplantae</taxon>
        <taxon>Streptophyta</taxon>
        <taxon>Embryophyta</taxon>
        <taxon>Tracheophyta</taxon>
        <taxon>Spermatophyta</taxon>
        <taxon>Magnoliopsida</taxon>
        <taxon>eudicotyledons</taxon>
        <taxon>Gunneridae</taxon>
        <taxon>Pentapetalae</taxon>
        <taxon>rosids</taxon>
        <taxon>fabids</taxon>
        <taxon>Cucurbitales</taxon>
        <taxon>Cucurbitaceae</taxon>
        <taxon>Benincaseae</taxon>
        <taxon>Cucumis</taxon>
    </lineage>
</organism>
<protein>
    <submittedName>
        <fullName evidence="2">Uncharacterized protein</fullName>
    </submittedName>
</protein>